<dbReference type="Pfam" id="PF13456">
    <property type="entry name" value="RVT_3"/>
    <property type="match status" value="1"/>
</dbReference>
<evidence type="ECO:0000313" key="3">
    <source>
        <dbReference type="Proteomes" id="UP001630127"/>
    </source>
</evidence>
<evidence type="ECO:0000313" key="2">
    <source>
        <dbReference type="EMBL" id="KAL3506647.1"/>
    </source>
</evidence>
<organism evidence="2 3">
    <name type="scientific">Cinchona calisaya</name>
    <dbReference type="NCBI Taxonomy" id="153742"/>
    <lineage>
        <taxon>Eukaryota</taxon>
        <taxon>Viridiplantae</taxon>
        <taxon>Streptophyta</taxon>
        <taxon>Embryophyta</taxon>
        <taxon>Tracheophyta</taxon>
        <taxon>Spermatophyta</taxon>
        <taxon>Magnoliopsida</taxon>
        <taxon>eudicotyledons</taxon>
        <taxon>Gunneridae</taxon>
        <taxon>Pentapetalae</taxon>
        <taxon>asterids</taxon>
        <taxon>lamiids</taxon>
        <taxon>Gentianales</taxon>
        <taxon>Rubiaceae</taxon>
        <taxon>Cinchonoideae</taxon>
        <taxon>Cinchoneae</taxon>
        <taxon>Cinchona</taxon>
    </lineage>
</organism>
<keyword evidence="3" id="KW-1185">Reference proteome</keyword>
<name>A0ABD2YJZ8_9GENT</name>
<reference evidence="2 3" key="1">
    <citation type="submission" date="2024-11" db="EMBL/GenBank/DDBJ databases">
        <title>A near-complete genome assembly of Cinchona calisaya.</title>
        <authorList>
            <person name="Lian D.C."/>
            <person name="Zhao X.W."/>
            <person name="Wei L."/>
        </authorList>
    </citation>
    <scope>NUCLEOTIDE SEQUENCE [LARGE SCALE GENOMIC DNA]</scope>
    <source>
        <tissue evidence="2">Nenye</tissue>
    </source>
</reference>
<protein>
    <recommendedName>
        <fullName evidence="1">RNase H type-1 domain-containing protein</fullName>
    </recommendedName>
</protein>
<gene>
    <name evidence="2" type="ORF">ACH5RR_032029</name>
</gene>
<dbReference type="Proteomes" id="UP001630127">
    <property type="component" value="Unassembled WGS sequence"/>
</dbReference>
<dbReference type="AlphaFoldDB" id="A0ABD2YJZ8"/>
<sequence>MTTTVGMRWKPLQPGPIKINIGLDRNSATRKTGIGVVARDCDAKISKSWALKENSKNNRDLKVAEVVRLALIKAAEKGWSKVLIEVESKLVVEKLKARNCDHFELAI</sequence>
<accession>A0ABD2YJZ8</accession>
<comment type="caution">
    <text evidence="2">The sequence shown here is derived from an EMBL/GenBank/DDBJ whole genome shotgun (WGS) entry which is preliminary data.</text>
</comment>
<dbReference type="EMBL" id="JBJUIK010000013">
    <property type="protein sequence ID" value="KAL3506647.1"/>
    <property type="molecule type" value="Genomic_DNA"/>
</dbReference>
<evidence type="ECO:0000259" key="1">
    <source>
        <dbReference type="Pfam" id="PF13456"/>
    </source>
</evidence>
<feature type="domain" description="RNase H type-1" evidence="1">
    <location>
        <begin position="27"/>
        <end position="104"/>
    </location>
</feature>
<dbReference type="InterPro" id="IPR002156">
    <property type="entry name" value="RNaseH_domain"/>
</dbReference>
<proteinExistence type="predicted"/>